<name>A0A6L9EFX2_9FLAO</name>
<dbReference type="Gene3D" id="3.30.70.100">
    <property type="match status" value="1"/>
</dbReference>
<accession>A0A6L9EFX2</accession>
<keyword evidence="3" id="KW-1185">Reference proteome</keyword>
<dbReference type="InterPro" id="IPR007138">
    <property type="entry name" value="ABM_dom"/>
</dbReference>
<evidence type="ECO:0000313" key="2">
    <source>
        <dbReference type="EMBL" id="NAS13563.1"/>
    </source>
</evidence>
<dbReference type="RefSeq" id="WP_161436596.1">
    <property type="nucleotide sequence ID" value="NZ_WXYO01000007.1"/>
</dbReference>
<reference evidence="2 3" key="1">
    <citation type="submission" date="2020-01" db="EMBL/GenBank/DDBJ databases">
        <title>Bacteria diversity of Porities sp.</title>
        <authorList>
            <person name="Wang G."/>
        </authorList>
    </citation>
    <scope>NUCLEOTIDE SEQUENCE [LARGE SCALE GENOMIC DNA]</scope>
    <source>
        <strain evidence="2 3">R33</strain>
    </source>
</reference>
<proteinExistence type="predicted"/>
<dbReference type="AlphaFoldDB" id="A0A6L9EFX2"/>
<dbReference type="PROSITE" id="PS51725">
    <property type="entry name" value="ABM"/>
    <property type="match status" value="1"/>
</dbReference>
<feature type="domain" description="ABM" evidence="1">
    <location>
        <begin position="1"/>
        <end position="93"/>
    </location>
</feature>
<evidence type="ECO:0000259" key="1">
    <source>
        <dbReference type="PROSITE" id="PS51725"/>
    </source>
</evidence>
<dbReference type="Pfam" id="PF03992">
    <property type="entry name" value="ABM"/>
    <property type="match status" value="1"/>
</dbReference>
<dbReference type="Proteomes" id="UP000475249">
    <property type="component" value="Unassembled WGS sequence"/>
</dbReference>
<evidence type="ECO:0000313" key="3">
    <source>
        <dbReference type="Proteomes" id="UP000475249"/>
    </source>
</evidence>
<comment type="caution">
    <text evidence="2">The sequence shown here is derived from an EMBL/GenBank/DDBJ whole genome shotgun (WGS) entry which is preliminary data.</text>
</comment>
<dbReference type="InterPro" id="IPR011008">
    <property type="entry name" value="Dimeric_a/b-barrel"/>
</dbReference>
<dbReference type="EMBL" id="WXYO01000007">
    <property type="protein sequence ID" value="NAS13563.1"/>
    <property type="molecule type" value="Genomic_DNA"/>
</dbReference>
<organism evidence="2 3">
    <name type="scientific">Poritiphilus flavus</name>
    <dbReference type="NCBI Taxonomy" id="2697053"/>
    <lineage>
        <taxon>Bacteria</taxon>
        <taxon>Pseudomonadati</taxon>
        <taxon>Bacteroidota</taxon>
        <taxon>Flavobacteriia</taxon>
        <taxon>Flavobacteriales</taxon>
        <taxon>Flavobacteriaceae</taxon>
        <taxon>Poritiphilus</taxon>
    </lineage>
</organism>
<gene>
    <name evidence="2" type="ORF">GTQ38_16240</name>
</gene>
<sequence length="96" mass="11053">MIIRIFKAVVPLELHKEFEKKFKAISVPVVENSKGLISLDIGKPTAWNPKEFVMVSRWESEQDLIEFAGTSWNQAHIPNGMEKYIESCTVDHFYAI</sequence>
<dbReference type="SUPFAM" id="SSF54909">
    <property type="entry name" value="Dimeric alpha+beta barrel"/>
    <property type="match status" value="1"/>
</dbReference>
<protein>
    <recommendedName>
        <fullName evidence="1">ABM domain-containing protein</fullName>
    </recommendedName>
</protein>